<dbReference type="Proteomes" id="UP000278823">
    <property type="component" value="Unassembled WGS sequence"/>
</dbReference>
<proteinExistence type="predicted"/>
<comment type="caution">
    <text evidence="1">The sequence shown here is derived from an EMBL/GenBank/DDBJ whole genome shotgun (WGS) entry which is preliminary data.</text>
</comment>
<reference evidence="2" key="1">
    <citation type="submission" date="2018-11" db="EMBL/GenBank/DDBJ databases">
        <title>Rhizobium chutanense sp. nov., isolated from root nodules of Phaseolus vulgaris in China.</title>
        <authorList>
            <person name="Huo Y."/>
        </authorList>
    </citation>
    <scope>NUCLEOTIDE SEQUENCE [LARGE SCALE GENOMIC DNA]</scope>
    <source>
        <strain evidence="2">CCBAU 65647</strain>
    </source>
</reference>
<evidence type="ECO:0000313" key="2">
    <source>
        <dbReference type="Proteomes" id="UP000278823"/>
    </source>
</evidence>
<name>A0A3S0Y0U0_9HYPH</name>
<accession>A0A3S0Y0U0</accession>
<dbReference type="EMBL" id="RJTH01000023">
    <property type="protein sequence ID" value="RUM18848.1"/>
    <property type="molecule type" value="Genomic_DNA"/>
</dbReference>
<organism evidence="1 2">
    <name type="scientific">Rhizobium vallis</name>
    <dbReference type="NCBI Taxonomy" id="634290"/>
    <lineage>
        <taxon>Bacteria</taxon>
        <taxon>Pseudomonadati</taxon>
        <taxon>Pseudomonadota</taxon>
        <taxon>Alphaproteobacteria</taxon>
        <taxon>Hyphomicrobiales</taxon>
        <taxon>Rhizobiaceae</taxon>
        <taxon>Rhizobium/Agrobacterium group</taxon>
        <taxon>Rhizobium</taxon>
    </lineage>
</organism>
<gene>
    <name evidence="1" type="ORF">EFQ99_32565</name>
</gene>
<evidence type="ECO:0000313" key="1">
    <source>
        <dbReference type="EMBL" id="RUM18848.1"/>
    </source>
</evidence>
<protein>
    <submittedName>
        <fullName evidence="1">Uncharacterized protein</fullName>
    </submittedName>
</protein>
<keyword evidence="2" id="KW-1185">Reference proteome</keyword>
<dbReference type="AlphaFoldDB" id="A0A3S0Y0U0"/>
<sequence>MFHHHVVLTVLKVPVGPKGTFSLSKEMAALHLHFSRSDTMVSVPKAAIELSAIKLKDGSNASHAGLSMATGVTRHCRVTDRAADVG</sequence>